<sequence length="115" mass="13453">MDIQMLLSFFKMIFALILVILIANVTLKFLNSKINSKGRMIKIIEKISVDAHSSIGIVQIMGDYYLMSFTEKENLILKDLSKEDVDKYLLDKTINEDFHNNRIDISKFIKRYKSE</sequence>
<feature type="transmembrane region" description="Helical" evidence="1">
    <location>
        <begin position="6"/>
        <end position="30"/>
    </location>
</feature>
<keyword evidence="1" id="KW-1133">Transmembrane helix</keyword>
<keyword evidence="2" id="KW-0969">Cilium</keyword>
<dbReference type="AlphaFoldDB" id="A0A4Z0D5C5"/>
<evidence type="ECO:0000313" key="3">
    <source>
        <dbReference type="Proteomes" id="UP000298381"/>
    </source>
</evidence>
<comment type="caution">
    <text evidence="2">The sequence shown here is derived from an EMBL/GenBank/DDBJ whole genome shotgun (WGS) entry which is preliminary data.</text>
</comment>
<keyword evidence="1" id="KW-0812">Transmembrane</keyword>
<dbReference type="Proteomes" id="UP000298381">
    <property type="component" value="Unassembled WGS sequence"/>
</dbReference>
<evidence type="ECO:0000256" key="1">
    <source>
        <dbReference type="SAM" id="Phobius"/>
    </source>
</evidence>
<gene>
    <name evidence="2" type="ORF">E4100_06605</name>
</gene>
<reference evidence="2 3" key="1">
    <citation type="submission" date="2019-03" db="EMBL/GenBank/DDBJ databases">
        <title>Draft genome sequence data and analysis of a Fermenting Bacterium, Soehngenia longevitae strain 1933PT, isolated from petroleum reservoir in Azerbaijan.</title>
        <authorList>
            <person name="Grouzdev D.S."/>
            <person name="Bidzhieva S.K."/>
            <person name="Sokolova D.S."/>
            <person name="Tourova T.P."/>
            <person name="Poltaraus A.B."/>
            <person name="Nazina T.N."/>
        </authorList>
    </citation>
    <scope>NUCLEOTIDE SEQUENCE [LARGE SCALE GENOMIC DNA]</scope>
    <source>
        <strain evidence="2 3">1933P</strain>
    </source>
</reference>
<accession>A0A4Z0D5C5</accession>
<dbReference type="OrthoDB" id="2298465at2"/>
<evidence type="ECO:0000313" key="2">
    <source>
        <dbReference type="EMBL" id="TFZ39929.1"/>
    </source>
</evidence>
<organism evidence="2 3">
    <name type="scientific">Soehngenia longivitae</name>
    <dbReference type="NCBI Taxonomy" id="2562294"/>
    <lineage>
        <taxon>Bacteria</taxon>
        <taxon>Bacillati</taxon>
        <taxon>Bacillota</taxon>
        <taxon>Tissierellia</taxon>
        <taxon>Tissierellales</taxon>
        <taxon>Tissierellaceae</taxon>
        <taxon>Soehngenia</taxon>
    </lineage>
</organism>
<dbReference type="EMBL" id="SRIB01000008">
    <property type="protein sequence ID" value="TFZ39929.1"/>
    <property type="molecule type" value="Genomic_DNA"/>
</dbReference>
<keyword evidence="3" id="KW-1185">Reference proteome</keyword>
<proteinExistence type="predicted"/>
<keyword evidence="2" id="KW-0282">Flagellum</keyword>
<dbReference type="RefSeq" id="WP_135271245.1">
    <property type="nucleotide sequence ID" value="NZ_SRIB01000008.1"/>
</dbReference>
<keyword evidence="1" id="KW-0472">Membrane</keyword>
<protein>
    <submittedName>
        <fullName evidence="2">Flagellar biosynthesis protein FliO</fullName>
    </submittedName>
</protein>
<keyword evidence="2" id="KW-0966">Cell projection</keyword>
<name>A0A4Z0D5C5_9FIRM</name>